<proteinExistence type="inferred from homology"/>
<dbReference type="RefSeq" id="WP_100677781.1">
    <property type="nucleotide sequence ID" value="NZ_NIPO01000001.1"/>
</dbReference>
<dbReference type="OrthoDB" id="9764363at2"/>
<evidence type="ECO:0000313" key="10">
    <source>
        <dbReference type="EMBL" id="PJR04218.1"/>
    </source>
</evidence>
<evidence type="ECO:0000256" key="5">
    <source>
        <dbReference type="ARBA" id="ARBA00022825"/>
    </source>
</evidence>
<accession>A0A2M9R5S5</accession>
<feature type="domain" description="Peptidase S49" evidence="9">
    <location>
        <begin position="371"/>
        <end position="520"/>
    </location>
</feature>
<dbReference type="InterPro" id="IPR047272">
    <property type="entry name" value="S49_SppA_C"/>
</dbReference>
<dbReference type="AlphaFoldDB" id="A0A2M9R5S5"/>
<feature type="transmembrane region" description="Helical" evidence="8">
    <location>
        <begin position="7"/>
        <end position="32"/>
    </location>
</feature>
<keyword evidence="4" id="KW-0378">Hydrolase</keyword>
<evidence type="ECO:0000256" key="6">
    <source>
        <dbReference type="ARBA" id="ARBA00023136"/>
    </source>
</evidence>
<keyword evidence="5" id="KW-0720">Serine protease</keyword>
<dbReference type="SUPFAM" id="SSF52096">
    <property type="entry name" value="ClpP/crotonase"/>
    <property type="match status" value="2"/>
</dbReference>
<dbReference type="CDD" id="cd07018">
    <property type="entry name" value="S49_SppA_67K_type"/>
    <property type="match status" value="1"/>
</dbReference>
<dbReference type="InterPro" id="IPR029045">
    <property type="entry name" value="ClpP/crotonase-like_dom_sf"/>
</dbReference>
<keyword evidence="6 8" id="KW-0472">Membrane</keyword>
<comment type="caution">
    <text evidence="10">The sequence shown here is derived from an EMBL/GenBank/DDBJ whole genome shotgun (WGS) entry which is preliminary data.</text>
</comment>
<dbReference type="Pfam" id="PF01343">
    <property type="entry name" value="Peptidase_S49"/>
    <property type="match status" value="2"/>
</dbReference>
<feature type="active site" description="Nucleophile" evidence="7">
    <location>
        <position position="386"/>
    </location>
</feature>
<comment type="subcellular location">
    <subcellularLocation>
        <location evidence="1">Membrane</location>
    </subcellularLocation>
</comment>
<feature type="domain" description="Peptidase S49" evidence="9">
    <location>
        <begin position="122"/>
        <end position="275"/>
    </location>
</feature>
<protein>
    <submittedName>
        <fullName evidence="10">Signal peptide peptidase SppA</fullName>
    </submittedName>
</protein>
<dbReference type="GO" id="GO:0006465">
    <property type="term" value="P:signal peptide processing"/>
    <property type="evidence" value="ECO:0007669"/>
    <property type="project" value="InterPro"/>
</dbReference>
<dbReference type="GO" id="GO:0016020">
    <property type="term" value="C:membrane"/>
    <property type="evidence" value="ECO:0007669"/>
    <property type="project" value="UniProtKB-SubCell"/>
</dbReference>
<dbReference type="PIRSF" id="PIRSF001217">
    <property type="entry name" value="Protease_4_SppA"/>
    <property type="match status" value="1"/>
</dbReference>
<keyword evidence="11" id="KW-1185">Reference proteome</keyword>
<dbReference type="GO" id="GO:0008236">
    <property type="term" value="F:serine-type peptidase activity"/>
    <property type="evidence" value="ECO:0007669"/>
    <property type="project" value="UniProtKB-KW"/>
</dbReference>
<keyword evidence="8" id="KW-1133">Transmembrane helix</keyword>
<dbReference type="NCBIfam" id="TIGR00705">
    <property type="entry name" value="SppA_67K"/>
    <property type="match status" value="1"/>
</dbReference>
<evidence type="ECO:0000256" key="2">
    <source>
        <dbReference type="ARBA" id="ARBA00008683"/>
    </source>
</evidence>
<name>A0A2M9R5S5_9FLAO</name>
<dbReference type="InterPro" id="IPR002142">
    <property type="entry name" value="Peptidase_S49"/>
</dbReference>
<dbReference type="PANTHER" id="PTHR33209:SF1">
    <property type="entry name" value="PEPTIDASE S49 DOMAIN-CONTAINING PROTEIN"/>
    <property type="match status" value="1"/>
</dbReference>
<dbReference type="InterPro" id="IPR047217">
    <property type="entry name" value="S49_SppA_67K_type_N"/>
</dbReference>
<organism evidence="10 11">
    <name type="scientific">Avrilella dinanensis</name>
    <dbReference type="NCBI Taxonomy" id="2008672"/>
    <lineage>
        <taxon>Bacteria</taxon>
        <taxon>Pseudomonadati</taxon>
        <taxon>Bacteroidota</taxon>
        <taxon>Flavobacteriia</taxon>
        <taxon>Flavobacteriales</taxon>
        <taxon>Flavobacteriaceae</taxon>
        <taxon>Avrilella</taxon>
    </lineage>
</organism>
<feature type="active site" description="Proton donor/acceptor" evidence="7">
    <location>
        <position position="190"/>
    </location>
</feature>
<dbReference type="NCBIfam" id="TIGR00706">
    <property type="entry name" value="SppA_dom"/>
    <property type="match status" value="1"/>
</dbReference>
<evidence type="ECO:0000256" key="3">
    <source>
        <dbReference type="ARBA" id="ARBA00022670"/>
    </source>
</evidence>
<evidence type="ECO:0000256" key="4">
    <source>
        <dbReference type="ARBA" id="ARBA00022801"/>
    </source>
</evidence>
<dbReference type="EMBL" id="NIPO01000001">
    <property type="protein sequence ID" value="PJR04218.1"/>
    <property type="molecule type" value="Genomic_DNA"/>
</dbReference>
<dbReference type="CDD" id="cd07023">
    <property type="entry name" value="S49_Sppa_N_C"/>
    <property type="match status" value="1"/>
</dbReference>
<comment type="similarity">
    <text evidence="2">Belongs to the peptidase S49 family.</text>
</comment>
<gene>
    <name evidence="10" type="primary">sppA</name>
    <name evidence="10" type="ORF">CDL10_06515</name>
</gene>
<dbReference type="PANTHER" id="PTHR33209">
    <property type="entry name" value="PROTEASE 4"/>
    <property type="match status" value="1"/>
</dbReference>
<keyword evidence="8" id="KW-0812">Transmembrane</keyword>
<evidence type="ECO:0000256" key="8">
    <source>
        <dbReference type="SAM" id="Phobius"/>
    </source>
</evidence>
<dbReference type="Proteomes" id="UP000231960">
    <property type="component" value="Unassembled WGS sequence"/>
</dbReference>
<reference evidence="10 11" key="1">
    <citation type="submission" date="2017-06" db="EMBL/GenBank/DDBJ databases">
        <title>Description of Avrilella dinanensis gen. nov. sp. nov.</title>
        <authorList>
            <person name="Leyer C."/>
            <person name="Sassi M."/>
            <person name="Minet J."/>
            <person name="Kayal S."/>
            <person name="Cattoir V."/>
        </authorList>
    </citation>
    <scope>NUCLEOTIDE SEQUENCE [LARGE SCALE GENOMIC DNA]</scope>
    <source>
        <strain evidence="10 11">UR159</strain>
    </source>
</reference>
<evidence type="ECO:0000256" key="7">
    <source>
        <dbReference type="PIRSR" id="PIRSR001217-1"/>
    </source>
</evidence>
<dbReference type="InterPro" id="IPR004634">
    <property type="entry name" value="Pept_S49_pIV"/>
</dbReference>
<evidence type="ECO:0000313" key="11">
    <source>
        <dbReference type="Proteomes" id="UP000231960"/>
    </source>
</evidence>
<evidence type="ECO:0000256" key="1">
    <source>
        <dbReference type="ARBA" id="ARBA00004370"/>
    </source>
</evidence>
<sequence>MNFFKNVLATVVGIFIFLFISFFMLMIVGVFLSASGSNNTVKTKSNSVIDLDLTMVTDDYGGKTYIEDFQFSDQKSDGLVDVMNAIEYAKTDDRIKGIKIFNPRISLGLTQSKELREKLEEFKKTGKFVVAYADAYSQGTYYLSSIADTLYVNPVGDFDFRGLASQVAYFKDFQDKTGIEMQVIRHGKYKSAVEPFLQQNMSEANREQITDMLNSIWNTIATDISDARNISLDSLNSIANNLGARTPQLALQKKFVDKVAYVDEFENGIKKALGVKKDEKYNEIKVLDYVTEVKPKFNNSSVKDAIAVIYAQGEIRGGEGNAKIIGEGSINRALVKARNDDNIKAVVLRVNSPGGSALTSDLILREVDLTRKVKPVIVSMGDVAASGGYYIASRADHIFAEPTTITGSIGVFGMIPNLEKLANKWGINVEEVKTHQRSGGYSLLKELSPEAKAEIQESIERVYDTFVTHVSEGRNMTKEQVDEIGQGRVWTGVKAKEIGLVDELGGLDDAIEYAAGKVELSKYKVLSFPEYKISFSDLIADLLGVKMKANHKAMMIEQIGKENYEMLERINYLEQAKGVQAIMPYQLNIN</sequence>
<keyword evidence="3" id="KW-0645">Protease</keyword>
<evidence type="ECO:0000259" key="9">
    <source>
        <dbReference type="Pfam" id="PF01343"/>
    </source>
</evidence>
<dbReference type="Gene3D" id="3.90.226.10">
    <property type="entry name" value="2-enoyl-CoA Hydratase, Chain A, domain 1"/>
    <property type="match status" value="4"/>
</dbReference>
<dbReference type="InterPro" id="IPR004635">
    <property type="entry name" value="Pept_S49_SppA"/>
</dbReference>